<dbReference type="GeneID" id="25309912"/>
<dbReference type="Proteomes" id="UP000053029">
    <property type="component" value="Unassembled WGS sequence"/>
</dbReference>
<dbReference type="EMBL" id="KN846975">
    <property type="protein sequence ID" value="KIW75680.1"/>
    <property type="molecule type" value="Genomic_DNA"/>
</dbReference>
<sequence length="85" mass="9643">MSTLKKYVPNFLLPTDHPRQPGRIFDVPLRGQLFHKARPEAGNEAGVEESERRRSSVASTANNDSRRESWHPGMAFEGVKAKLHF</sequence>
<proteinExistence type="predicted"/>
<feature type="region of interest" description="Disordered" evidence="1">
    <location>
        <begin position="38"/>
        <end position="73"/>
    </location>
</feature>
<dbReference type="OrthoDB" id="4120003at2759"/>
<dbReference type="AlphaFoldDB" id="A0A0D2GA25"/>
<evidence type="ECO:0000313" key="3">
    <source>
        <dbReference type="Proteomes" id="UP000053029"/>
    </source>
</evidence>
<gene>
    <name evidence="2" type="ORF">Z517_10422</name>
</gene>
<name>A0A0D2GA25_9EURO</name>
<organism evidence="2 3">
    <name type="scientific">Fonsecaea pedrosoi CBS 271.37</name>
    <dbReference type="NCBI Taxonomy" id="1442368"/>
    <lineage>
        <taxon>Eukaryota</taxon>
        <taxon>Fungi</taxon>
        <taxon>Dikarya</taxon>
        <taxon>Ascomycota</taxon>
        <taxon>Pezizomycotina</taxon>
        <taxon>Eurotiomycetes</taxon>
        <taxon>Chaetothyriomycetidae</taxon>
        <taxon>Chaetothyriales</taxon>
        <taxon>Herpotrichiellaceae</taxon>
        <taxon>Fonsecaea</taxon>
    </lineage>
</organism>
<reference evidence="2 3" key="1">
    <citation type="submission" date="2015-01" db="EMBL/GenBank/DDBJ databases">
        <title>The Genome Sequence of Fonsecaea pedrosoi CBS 271.37.</title>
        <authorList>
            <consortium name="The Broad Institute Genomics Platform"/>
            <person name="Cuomo C."/>
            <person name="de Hoog S."/>
            <person name="Gorbushina A."/>
            <person name="Stielow B."/>
            <person name="Teixiera M."/>
            <person name="Abouelleil A."/>
            <person name="Chapman S.B."/>
            <person name="Priest M."/>
            <person name="Young S.K."/>
            <person name="Wortman J."/>
            <person name="Nusbaum C."/>
            <person name="Birren B."/>
        </authorList>
    </citation>
    <scope>NUCLEOTIDE SEQUENCE [LARGE SCALE GENOMIC DNA]</scope>
    <source>
        <strain evidence="2 3">CBS 271.37</strain>
    </source>
</reference>
<evidence type="ECO:0000313" key="2">
    <source>
        <dbReference type="EMBL" id="KIW75680.1"/>
    </source>
</evidence>
<dbReference type="RefSeq" id="XP_013279488.1">
    <property type="nucleotide sequence ID" value="XM_013424034.1"/>
</dbReference>
<dbReference type="HOGENOM" id="CLU_2499090_0_0_1"/>
<keyword evidence="3" id="KW-1185">Reference proteome</keyword>
<evidence type="ECO:0000256" key="1">
    <source>
        <dbReference type="SAM" id="MobiDB-lite"/>
    </source>
</evidence>
<protein>
    <submittedName>
        <fullName evidence="2">Uncharacterized protein</fullName>
    </submittedName>
</protein>
<accession>A0A0D2GA25</accession>
<dbReference type="VEuPathDB" id="FungiDB:Z517_10422"/>